<dbReference type="AlphaFoldDB" id="A0A8S3BXK4"/>
<organism evidence="13 14">
    <name type="scientific">Rotaria magnacalcarata</name>
    <dbReference type="NCBI Taxonomy" id="392030"/>
    <lineage>
        <taxon>Eukaryota</taxon>
        <taxon>Metazoa</taxon>
        <taxon>Spiralia</taxon>
        <taxon>Gnathifera</taxon>
        <taxon>Rotifera</taxon>
        <taxon>Eurotatoria</taxon>
        <taxon>Bdelloidea</taxon>
        <taxon>Philodinida</taxon>
        <taxon>Philodinidae</taxon>
        <taxon>Rotaria</taxon>
    </lineage>
</organism>
<keyword evidence="5" id="KW-0256">Endoplasmic reticulum</keyword>
<dbReference type="InterPro" id="IPR012341">
    <property type="entry name" value="6hp_glycosidase-like_sf"/>
</dbReference>
<accession>A0A8S3BXK4</accession>
<evidence type="ECO:0000256" key="1">
    <source>
        <dbReference type="ARBA" id="ARBA00004648"/>
    </source>
</evidence>
<dbReference type="PANTHER" id="PTHR10412">
    <property type="entry name" value="MANNOSYL-OLIGOSACCHARIDE GLUCOSIDASE"/>
    <property type="match status" value="1"/>
</dbReference>
<keyword evidence="9" id="KW-0325">Glycoprotein</keyword>
<dbReference type="EC" id="3.2.1.106" evidence="11"/>
<keyword evidence="8" id="KW-0472">Membrane</keyword>
<dbReference type="GO" id="GO:0005789">
    <property type="term" value="C:endoplasmic reticulum membrane"/>
    <property type="evidence" value="ECO:0007669"/>
    <property type="project" value="UniProtKB-SubCell"/>
</dbReference>
<evidence type="ECO:0000256" key="5">
    <source>
        <dbReference type="ARBA" id="ARBA00022824"/>
    </source>
</evidence>
<dbReference type="SUPFAM" id="SSF48208">
    <property type="entry name" value="Six-hairpin glycosidases"/>
    <property type="match status" value="1"/>
</dbReference>
<evidence type="ECO:0000313" key="14">
    <source>
        <dbReference type="Proteomes" id="UP000676336"/>
    </source>
</evidence>
<evidence type="ECO:0000256" key="8">
    <source>
        <dbReference type="ARBA" id="ARBA00023136"/>
    </source>
</evidence>
<dbReference type="InterPro" id="IPR004888">
    <property type="entry name" value="Glycoside_hydrolase_63"/>
</dbReference>
<comment type="subcellular location">
    <subcellularLocation>
        <location evidence="1">Endoplasmic reticulum membrane</location>
        <topology evidence="1">Single-pass type II membrane protein</topology>
    </subcellularLocation>
</comment>
<name>A0A8S3BXK4_9BILA</name>
<keyword evidence="10" id="KW-0326">Glycosidase</keyword>
<feature type="non-terminal residue" evidence="13">
    <location>
        <position position="1"/>
    </location>
</feature>
<keyword evidence="4" id="KW-0378">Hydrolase</keyword>
<reference evidence="13" key="1">
    <citation type="submission" date="2021-02" db="EMBL/GenBank/DDBJ databases">
        <authorList>
            <person name="Nowell W R."/>
        </authorList>
    </citation>
    <scope>NUCLEOTIDE SEQUENCE</scope>
</reference>
<dbReference type="EMBL" id="CAJOBI010165782">
    <property type="protein sequence ID" value="CAF4869088.1"/>
    <property type="molecule type" value="Genomic_DNA"/>
</dbReference>
<dbReference type="Gene3D" id="1.50.10.10">
    <property type="match status" value="1"/>
</dbReference>
<protein>
    <recommendedName>
        <fullName evidence="11">mannosyl-oligosaccharide glucosidase</fullName>
        <ecNumber evidence="11">3.2.1.106</ecNumber>
    </recommendedName>
</protein>
<evidence type="ECO:0000256" key="10">
    <source>
        <dbReference type="ARBA" id="ARBA00023295"/>
    </source>
</evidence>
<evidence type="ECO:0000259" key="12">
    <source>
        <dbReference type="Pfam" id="PF03200"/>
    </source>
</evidence>
<gene>
    <name evidence="13" type="ORF">SMN809_LOCUS50246</name>
</gene>
<dbReference type="PANTHER" id="PTHR10412:SF11">
    <property type="entry name" value="MANNOSYL-OLIGOSACCHARIDE GLUCOSIDASE"/>
    <property type="match status" value="1"/>
</dbReference>
<evidence type="ECO:0000313" key="13">
    <source>
        <dbReference type="EMBL" id="CAF4869088.1"/>
    </source>
</evidence>
<dbReference type="GO" id="GO:0009311">
    <property type="term" value="P:oligosaccharide metabolic process"/>
    <property type="evidence" value="ECO:0007669"/>
    <property type="project" value="InterPro"/>
</dbReference>
<sequence>YLGAIWINMNYMILSSLQHYAKIPGPYSEKARQIYGQLRTNLITNMFRVYEKTGHVWEQYDDKTGNGQGSHPFTGWSSLIVLIMSELYDE</sequence>
<dbReference type="InterPro" id="IPR008928">
    <property type="entry name" value="6-hairpin_glycosidase_sf"/>
</dbReference>
<evidence type="ECO:0000256" key="11">
    <source>
        <dbReference type="ARBA" id="ARBA00038888"/>
    </source>
</evidence>
<evidence type="ECO:0000256" key="4">
    <source>
        <dbReference type="ARBA" id="ARBA00022801"/>
    </source>
</evidence>
<evidence type="ECO:0000256" key="2">
    <source>
        <dbReference type="ARBA" id="ARBA00010833"/>
    </source>
</evidence>
<evidence type="ECO:0000256" key="7">
    <source>
        <dbReference type="ARBA" id="ARBA00022989"/>
    </source>
</evidence>
<comment type="caution">
    <text evidence="13">The sequence shown here is derived from an EMBL/GenBank/DDBJ whole genome shotgun (WGS) entry which is preliminary data.</text>
</comment>
<keyword evidence="3" id="KW-0812">Transmembrane</keyword>
<keyword evidence="6" id="KW-0735">Signal-anchor</keyword>
<evidence type="ECO:0000256" key="3">
    <source>
        <dbReference type="ARBA" id="ARBA00022692"/>
    </source>
</evidence>
<keyword evidence="7" id="KW-1133">Transmembrane helix</keyword>
<dbReference type="GO" id="GO:0006487">
    <property type="term" value="P:protein N-linked glycosylation"/>
    <property type="evidence" value="ECO:0007669"/>
    <property type="project" value="TreeGrafter"/>
</dbReference>
<dbReference type="Pfam" id="PF03200">
    <property type="entry name" value="Glyco_hydro_63"/>
    <property type="match status" value="1"/>
</dbReference>
<comment type="similarity">
    <text evidence="2">Belongs to the glycosyl hydrolase 63 family.</text>
</comment>
<dbReference type="Proteomes" id="UP000676336">
    <property type="component" value="Unassembled WGS sequence"/>
</dbReference>
<evidence type="ECO:0000256" key="6">
    <source>
        <dbReference type="ARBA" id="ARBA00022968"/>
    </source>
</evidence>
<dbReference type="GO" id="GO:0004573">
    <property type="term" value="F:Glc3Man9GlcNAc2 oligosaccharide glucosidase activity"/>
    <property type="evidence" value="ECO:0007669"/>
    <property type="project" value="UniProtKB-EC"/>
</dbReference>
<evidence type="ECO:0000256" key="9">
    <source>
        <dbReference type="ARBA" id="ARBA00023180"/>
    </source>
</evidence>
<dbReference type="InterPro" id="IPR031335">
    <property type="entry name" value="Glyco_hydro_63_C"/>
</dbReference>
<feature type="domain" description="Glycosyl hydrolase family 63 C-terminal" evidence="12">
    <location>
        <begin position="3"/>
        <end position="86"/>
    </location>
</feature>
<proteinExistence type="inferred from homology"/>